<dbReference type="Gene3D" id="1.25.40.10">
    <property type="entry name" value="Tetratricopeptide repeat domain"/>
    <property type="match status" value="1"/>
</dbReference>
<dbReference type="SMART" id="SM00267">
    <property type="entry name" value="GGDEF"/>
    <property type="match status" value="1"/>
</dbReference>
<dbReference type="SUPFAM" id="SSF55073">
    <property type="entry name" value="Nucleotide cyclase"/>
    <property type="match status" value="1"/>
</dbReference>
<name>A0ABW6WMV4_9ACTN</name>
<dbReference type="PROSITE" id="PS50887">
    <property type="entry name" value="GGDEF"/>
    <property type="match status" value="1"/>
</dbReference>
<proteinExistence type="predicted"/>
<keyword evidence="2" id="KW-0808">Transferase</keyword>
<keyword evidence="2" id="KW-0548">Nucleotidyltransferase</keyword>
<comment type="caution">
    <text evidence="2">The sequence shown here is derived from an EMBL/GenBank/DDBJ whole genome shotgun (WGS) entry which is preliminary data.</text>
</comment>
<dbReference type="SUPFAM" id="SSF48452">
    <property type="entry name" value="TPR-like"/>
    <property type="match status" value="1"/>
</dbReference>
<sequence>MTTKAAERDHALVHDAAARAAALLELEMRGVSAFRTVRAPALEARRVAEEAGDEDALQRANVLLSDVLLREGRVGEGGRLAHQALAWAERHDSPYVMARAHRELSIFYRLVGDISDALTHGVQCVANLTDDVPPGIRARHLMTFAVALDDSGTTEEGDRRYREALVIAEEQGDQELALLILNNMTYSAYENGDEPAARELAERMRAVSASSGRRLAANELDTVARVEMMGDRFDSVEAALAGILDGRILVNEGDAAAECMLTLAEARRLDGRYADAQVALDRAIRECESNGLARLRARARQEQAALHAAAGDYRRAYEEHLLFHADASALHSAQRESRARAMQAVFEANEARRASEHFREMAHRDALTGLYNRRYVNERLPALLAEAAAKHGPISLAIADLDHFKRINDTLSHSTGDTVLQHIGTLLQEAATGPVIAARMGGEEFLLIFPGIDGAEATRRCELLRLRIRTHGWQPVTGPLPVTTSIGVTTALDGRATVSALLSQADRNLYAAKRAGRDRVVADLA</sequence>
<dbReference type="InterPro" id="IPR011990">
    <property type="entry name" value="TPR-like_helical_dom_sf"/>
</dbReference>
<dbReference type="CDD" id="cd01949">
    <property type="entry name" value="GGDEF"/>
    <property type="match status" value="1"/>
</dbReference>
<dbReference type="InterPro" id="IPR029787">
    <property type="entry name" value="Nucleotide_cyclase"/>
</dbReference>
<dbReference type="NCBIfam" id="TIGR00254">
    <property type="entry name" value="GGDEF"/>
    <property type="match status" value="1"/>
</dbReference>
<dbReference type="PANTHER" id="PTHR45138">
    <property type="entry name" value="REGULATORY COMPONENTS OF SENSORY TRANSDUCTION SYSTEM"/>
    <property type="match status" value="1"/>
</dbReference>
<accession>A0ABW6WMV4</accession>
<evidence type="ECO:0000259" key="1">
    <source>
        <dbReference type="PROSITE" id="PS50887"/>
    </source>
</evidence>
<gene>
    <name evidence="2" type="ORF">ACFY35_33210</name>
</gene>
<dbReference type="Pfam" id="PF00990">
    <property type="entry name" value="GGDEF"/>
    <property type="match status" value="1"/>
</dbReference>
<dbReference type="GO" id="GO:0052621">
    <property type="term" value="F:diguanylate cyclase activity"/>
    <property type="evidence" value="ECO:0007669"/>
    <property type="project" value="UniProtKB-EC"/>
</dbReference>
<feature type="domain" description="GGDEF" evidence="1">
    <location>
        <begin position="392"/>
        <end position="525"/>
    </location>
</feature>
<dbReference type="EC" id="2.7.7.65" evidence="2"/>
<dbReference type="RefSeq" id="WP_020514869.1">
    <property type="nucleotide sequence ID" value="NZ_JBIAZU010000006.1"/>
</dbReference>
<evidence type="ECO:0000313" key="2">
    <source>
        <dbReference type="EMBL" id="MFF5294323.1"/>
    </source>
</evidence>
<reference evidence="2 3" key="1">
    <citation type="submission" date="2024-10" db="EMBL/GenBank/DDBJ databases">
        <title>The Natural Products Discovery Center: Release of the First 8490 Sequenced Strains for Exploring Actinobacteria Biosynthetic Diversity.</title>
        <authorList>
            <person name="Kalkreuter E."/>
            <person name="Kautsar S.A."/>
            <person name="Yang D."/>
            <person name="Bader C.D."/>
            <person name="Teijaro C.N."/>
            <person name="Fluegel L."/>
            <person name="Davis C.M."/>
            <person name="Simpson J.R."/>
            <person name="Lauterbach L."/>
            <person name="Steele A.D."/>
            <person name="Gui C."/>
            <person name="Meng S."/>
            <person name="Li G."/>
            <person name="Viehrig K."/>
            <person name="Ye F."/>
            <person name="Su P."/>
            <person name="Kiefer A.F."/>
            <person name="Nichols A."/>
            <person name="Cepeda A.J."/>
            <person name="Yan W."/>
            <person name="Fan B."/>
            <person name="Jiang Y."/>
            <person name="Adhikari A."/>
            <person name="Zheng C.-J."/>
            <person name="Schuster L."/>
            <person name="Cowan T.M."/>
            <person name="Smanski M.J."/>
            <person name="Chevrette M.G."/>
            <person name="De Carvalho L.P.S."/>
            <person name="Shen B."/>
        </authorList>
    </citation>
    <scope>NUCLEOTIDE SEQUENCE [LARGE SCALE GENOMIC DNA]</scope>
    <source>
        <strain evidence="2 3">NPDC000087</strain>
    </source>
</reference>
<dbReference type="InterPro" id="IPR050469">
    <property type="entry name" value="Diguanylate_Cyclase"/>
</dbReference>
<protein>
    <submittedName>
        <fullName evidence="2">Diguanylate cyclase</fullName>
        <ecNumber evidence="2">2.7.7.65</ecNumber>
    </submittedName>
</protein>
<dbReference type="PANTHER" id="PTHR45138:SF9">
    <property type="entry name" value="DIGUANYLATE CYCLASE DGCM-RELATED"/>
    <property type="match status" value="1"/>
</dbReference>
<keyword evidence="3" id="KW-1185">Reference proteome</keyword>
<evidence type="ECO:0000313" key="3">
    <source>
        <dbReference type="Proteomes" id="UP001602245"/>
    </source>
</evidence>
<dbReference type="InterPro" id="IPR000160">
    <property type="entry name" value="GGDEF_dom"/>
</dbReference>
<dbReference type="InterPro" id="IPR043128">
    <property type="entry name" value="Rev_trsase/Diguanyl_cyclase"/>
</dbReference>
<dbReference type="Proteomes" id="UP001602245">
    <property type="component" value="Unassembled WGS sequence"/>
</dbReference>
<dbReference type="EMBL" id="JBIAZU010000006">
    <property type="protein sequence ID" value="MFF5294323.1"/>
    <property type="molecule type" value="Genomic_DNA"/>
</dbReference>
<dbReference type="Gene3D" id="3.30.70.270">
    <property type="match status" value="1"/>
</dbReference>
<organism evidence="2 3">
    <name type="scientific">Paractinoplanes globisporus</name>
    <dbReference type="NCBI Taxonomy" id="113565"/>
    <lineage>
        <taxon>Bacteria</taxon>
        <taxon>Bacillati</taxon>
        <taxon>Actinomycetota</taxon>
        <taxon>Actinomycetes</taxon>
        <taxon>Micromonosporales</taxon>
        <taxon>Micromonosporaceae</taxon>
        <taxon>Paractinoplanes</taxon>
    </lineage>
</organism>